<dbReference type="Pfam" id="PF00595">
    <property type="entry name" value="PDZ"/>
    <property type="match status" value="1"/>
</dbReference>
<evidence type="ECO:0000259" key="2">
    <source>
        <dbReference type="PROSITE" id="PS50106"/>
    </source>
</evidence>
<feature type="domain" description="PDZ" evidence="2">
    <location>
        <begin position="68"/>
        <end position="154"/>
    </location>
</feature>
<dbReference type="SUPFAM" id="SSF50156">
    <property type="entry name" value="PDZ domain-like"/>
    <property type="match status" value="1"/>
</dbReference>
<organism evidence="3 4">
    <name type="scientific">Eumeta variegata</name>
    <name type="common">Bagworm moth</name>
    <name type="synonym">Eumeta japonica</name>
    <dbReference type="NCBI Taxonomy" id="151549"/>
    <lineage>
        <taxon>Eukaryota</taxon>
        <taxon>Metazoa</taxon>
        <taxon>Ecdysozoa</taxon>
        <taxon>Arthropoda</taxon>
        <taxon>Hexapoda</taxon>
        <taxon>Insecta</taxon>
        <taxon>Pterygota</taxon>
        <taxon>Neoptera</taxon>
        <taxon>Endopterygota</taxon>
        <taxon>Lepidoptera</taxon>
        <taxon>Glossata</taxon>
        <taxon>Ditrysia</taxon>
        <taxon>Tineoidea</taxon>
        <taxon>Psychidae</taxon>
        <taxon>Oiketicinae</taxon>
        <taxon>Eumeta</taxon>
    </lineage>
</organism>
<dbReference type="STRING" id="151549.A0A4C1YNK5"/>
<dbReference type="PANTHER" id="PTHR19964">
    <property type="entry name" value="MULTIPLE PDZ DOMAIN PROTEIN"/>
    <property type="match status" value="1"/>
</dbReference>
<dbReference type="PROSITE" id="PS50106">
    <property type="entry name" value="PDZ"/>
    <property type="match status" value="1"/>
</dbReference>
<dbReference type="InterPro" id="IPR036034">
    <property type="entry name" value="PDZ_sf"/>
</dbReference>
<dbReference type="SMART" id="SM00228">
    <property type="entry name" value="PDZ"/>
    <property type="match status" value="1"/>
</dbReference>
<dbReference type="OrthoDB" id="438726at2759"/>
<dbReference type="AlphaFoldDB" id="A0A4C1YNK5"/>
<evidence type="ECO:0000313" key="4">
    <source>
        <dbReference type="Proteomes" id="UP000299102"/>
    </source>
</evidence>
<evidence type="ECO:0000313" key="3">
    <source>
        <dbReference type="EMBL" id="GBP75935.1"/>
    </source>
</evidence>
<dbReference type="Proteomes" id="UP000299102">
    <property type="component" value="Unassembled WGS sequence"/>
</dbReference>
<name>A0A4C1YNK5_EUMVA</name>
<protein>
    <submittedName>
        <fullName evidence="3">Multiple PDZ domain protein</fullName>
    </submittedName>
</protein>
<dbReference type="Gene3D" id="2.30.42.10">
    <property type="match status" value="1"/>
</dbReference>
<dbReference type="PANTHER" id="PTHR19964:SF84">
    <property type="entry name" value="LIGAND OF NUMB PROTEIN X 2-LIKE ISOFORM X1"/>
    <property type="match status" value="1"/>
</dbReference>
<reference evidence="3 4" key="1">
    <citation type="journal article" date="2019" name="Commun. Biol.">
        <title>The bagworm genome reveals a unique fibroin gene that provides high tensile strength.</title>
        <authorList>
            <person name="Kono N."/>
            <person name="Nakamura H."/>
            <person name="Ohtoshi R."/>
            <person name="Tomita M."/>
            <person name="Numata K."/>
            <person name="Arakawa K."/>
        </authorList>
    </citation>
    <scope>NUCLEOTIDE SEQUENCE [LARGE SCALE GENOMIC DNA]</scope>
</reference>
<dbReference type="EMBL" id="BGZK01001268">
    <property type="protein sequence ID" value="GBP75935.1"/>
    <property type="molecule type" value="Genomic_DNA"/>
</dbReference>
<proteinExistence type="predicted"/>
<gene>
    <name evidence="3" type="primary">Mpdz</name>
    <name evidence="3" type="ORF">EVAR_98827_1</name>
</gene>
<accession>A0A4C1YNK5</accession>
<dbReference type="InterPro" id="IPR001478">
    <property type="entry name" value="PDZ"/>
</dbReference>
<feature type="region of interest" description="Disordered" evidence="1">
    <location>
        <begin position="1"/>
        <end position="63"/>
    </location>
</feature>
<feature type="compositionally biased region" description="Pro residues" evidence="1">
    <location>
        <begin position="35"/>
        <end position="57"/>
    </location>
</feature>
<keyword evidence="4" id="KW-1185">Reference proteome</keyword>
<evidence type="ECO:0000256" key="1">
    <source>
        <dbReference type="SAM" id="MobiDB-lite"/>
    </source>
</evidence>
<dbReference type="InterPro" id="IPR051342">
    <property type="entry name" value="PDZ_scaffold"/>
</dbReference>
<sequence>MFTYGRIKAMGSKGPSRPTSRNQTPDPVMLKTPGPSRPQTPKPAPSPAKVEPPPDPATAPAQPNKDTVIEINTQNQSLGIILLGGSDTLINGPAAVILEVYPTGAAGKDGRLRAGDQIVECGGVTITKEMSHERVCLTIKQNAHKIKMTVFRPDPIPYEDVEVELPKKPGKGLGLGMMARTPPPGVYISDINRSLVASDPTHVVISLVVVDGDGRAGLDIHTPESKTHLRLF</sequence>
<comment type="caution">
    <text evidence="3">The sequence shown here is derived from an EMBL/GenBank/DDBJ whole genome shotgun (WGS) entry which is preliminary data.</text>
</comment>